<dbReference type="InterPro" id="IPR036236">
    <property type="entry name" value="Znf_C2H2_sf"/>
</dbReference>
<dbReference type="PANTHER" id="PTHR24384:SF189">
    <property type="entry name" value="C2H2-TYPE DOMAIN-CONTAINING PROTEIN-RELATED"/>
    <property type="match status" value="1"/>
</dbReference>
<evidence type="ECO:0000256" key="3">
    <source>
        <dbReference type="ARBA" id="ARBA00022737"/>
    </source>
</evidence>
<dbReference type="EMBL" id="CAIIXF020000008">
    <property type="protein sequence ID" value="CAH1791511.1"/>
    <property type="molecule type" value="Genomic_DNA"/>
</dbReference>
<dbReference type="InterPro" id="IPR013087">
    <property type="entry name" value="Znf_C2H2_type"/>
</dbReference>
<dbReference type="Pfam" id="PF00651">
    <property type="entry name" value="BTB"/>
    <property type="match status" value="1"/>
</dbReference>
<evidence type="ECO:0000256" key="8">
    <source>
        <dbReference type="ARBA" id="ARBA00023163"/>
    </source>
</evidence>
<evidence type="ECO:0000256" key="6">
    <source>
        <dbReference type="ARBA" id="ARBA00023015"/>
    </source>
</evidence>
<dbReference type="Gene3D" id="3.30.710.10">
    <property type="entry name" value="Potassium Channel Kv1.1, Chain A"/>
    <property type="match status" value="1"/>
</dbReference>
<feature type="compositionally biased region" description="Basic and acidic residues" evidence="10">
    <location>
        <begin position="289"/>
        <end position="298"/>
    </location>
</feature>
<evidence type="ECO:0000256" key="1">
    <source>
        <dbReference type="ARBA" id="ARBA00004123"/>
    </source>
</evidence>
<reference evidence="11" key="1">
    <citation type="submission" date="2022-03" db="EMBL/GenBank/DDBJ databases">
        <authorList>
            <person name="Martin C."/>
        </authorList>
    </citation>
    <scope>NUCLEOTIDE SEQUENCE</scope>
</reference>
<keyword evidence="12" id="KW-1185">Reference proteome</keyword>
<dbReference type="GO" id="GO:0008270">
    <property type="term" value="F:zinc ion binding"/>
    <property type="evidence" value="ECO:0007669"/>
    <property type="project" value="UniProtKB-KW"/>
</dbReference>
<dbReference type="FunFam" id="3.30.160.60:FF:000045">
    <property type="entry name" value="ZFP69 zinc finger protein B"/>
    <property type="match status" value="1"/>
</dbReference>
<dbReference type="PANTHER" id="PTHR24384">
    <property type="entry name" value="FINGER PUTATIVE TRANSCRIPTION FACTOR FAMILY-RELATED"/>
    <property type="match status" value="1"/>
</dbReference>
<dbReference type="Proteomes" id="UP000749559">
    <property type="component" value="Unassembled WGS sequence"/>
</dbReference>
<dbReference type="AlphaFoldDB" id="A0A8J1U1Y0"/>
<dbReference type="GO" id="GO:0005634">
    <property type="term" value="C:nucleus"/>
    <property type="evidence" value="ECO:0007669"/>
    <property type="project" value="UniProtKB-SubCell"/>
</dbReference>
<gene>
    <name evidence="11" type="ORF">OFUS_LOCUS16588</name>
</gene>
<dbReference type="GO" id="GO:0000978">
    <property type="term" value="F:RNA polymerase II cis-regulatory region sequence-specific DNA binding"/>
    <property type="evidence" value="ECO:0007669"/>
    <property type="project" value="TreeGrafter"/>
</dbReference>
<dbReference type="FunFam" id="3.30.160.60:FF:000690">
    <property type="entry name" value="Zinc finger protein 354C"/>
    <property type="match status" value="1"/>
</dbReference>
<dbReference type="Gene3D" id="3.30.160.60">
    <property type="entry name" value="Classic Zinc Finger"/>
    <property type="match status" value="7"/>
</dbReference>
<comment type="caution">
    <text evidence="11">The sequence shown here is derived from an EMBL/GenBank/DDBJ whole genome shotgun (WGS) entry which is preliminary data.</text>
</comment>
<dbReference type="SUPFAM" id="SSF54695">
    <property type="entry name" value="POZ domain"/>
    <property type="match status" value="1"/>
</dbReference>
<keyword evidence="5" id="KW-0862">Zinc</keyword>
<evidence type="ECO:0000313" key="12">
    <source>
        <dbReference type="Proteomes" id="UP000749559"/>
    </source>
</evidence>
<dbReference type="InterPro" id="IPR050752">
    <property type="entry name" value="C2H2-ZF_domain"/>
</dbReference>
<keyword evidence="8" id="KW-0804">Transcription</keyword>
<keyword evidence="7" id="KW-0238">DNA-binding</keyword>
<dbReference type="SMART" id="SM00355">
    <property type="entry name" value="ZnF_C2H2"/>
    <property type="match status" value="13"/>
</dbReference>
<evidence type="ECO:0000256" key="2">
    <source>
        <dbReference type="ARBA" id="ARBA00022723"/>
    </source>
</evidence>
<dbReference type="PROSITE" id="PS50157">
    <property type="entry name" value="ZINC_FINGER_C2H2_2"/>
    <property type="match status" value="8"/>
</dbReference>
<keyword evidence="4" id="KW-0863">Zinc-finger</keyword>
<sequence>METLEKSASESLELLAKLDTMKSETSDTVAQATSNERLKLQNKHLRNKLGSVREKGLYQDLEFKLSDGSTVWAHRAIVCEYSSYVALVCSSDSDNINHSQTLSTTVDLSGQVDDTLKFTPSIINYALDYMYGKDVTLTNEDAMKCSRLAVKLNIPELLSAIDSSLVDSGMPRDDIATDNAYINPDPDPDPELSEPHTHNIKQEPSDTTYTNNEMYDDYLIPLTGFEGDNETIEQPDSPVKTPPVSKRKKRKTNDDEDWTPGQTSSKKKVTSKKTPKKKQKVETFEDSGDPDHDIHDDVDYNEDTDEYIEQEEQENDEEDGEVWDGTKRITGKVKLRNEVQKVNTRVTENKYIINKSTVSEEDEEREQKSKKKKKRKFICTYCKEVFTSRPDLIEHKKVQHQRFCCSKCKTQSFNSQELLDEHTALHDQDRVESEGLIAKKHLKCRHKGCAKRSATQEEMNVHVEEEHGCFTCSVCNSARFKTQEDLENHVVTHKGAHKCKLCNDRFGTRLLLGKHKEEKHGMFACDICGTACKSLGDVAHHKIQHEGPKPFVTVDEKGTRVYHCDTCEATLRNNQLFFAHMKNHHGPNPLRCKNCPNRSDSLHQWTTHMASHKDEKNYQCPICSFSLKSKKNLDRHLLTHDDTIFHVCHICGMKLKTSSLLRRHSYIHRDTKPHICQECGKAFSDPIRLTTHKRCHKQRFICKNCGRKFGRKDNLMVHERIHTGEKPYECKNCEKSFAQLSSLCSHSKTCGRGRVKL</sequence>
<dbReference type="InterPro" id="IPR011333">
    <property type="entry name" value="SKP1/BTB/POZ_sf"/>
</dbReference>
<proteinExistence type="predicted"/>
<name>A0A8J1U1Y0_OWEFU</name>
<dbReference type="Pfam" id="PF00096">
    <property type="entry name" value="zf-C2H2"/>
    <property type="match status" value="3"/>
</dbReference>
<feature type="compositionally biased region" description="Basic residues" evidence="10">
    <location>
        <begin position="265"/>
        <end position="279"/>
    </location>
</feature>
<comment type="subcellular location">
    <subcellularLocation>
        <location evidence="1">Nucleus</location>
    </subcellularLocation>
</comment>
<keyword evidence="9" id="KW-0539">Nucleus</keyword>
<keyword evidence="2" id="KW-0479">Metal-binding</keyword>
<feature type="compositionally biased region" description="Basic and acidic residues" evidence="10">
    <location>
        <begin position="193"/>
        <end position="204"/>
    </location>
</feature>
<accession>A0A8J1U1Y0</accession>
<feature type="region of interest" description="Disordered" evidence="10">
    <location>
        <begin position="225"/>
        <end position="299"/>
    </location>
</feature>
<evidence type="ECO:0000256" key="7">
    <source>
        <dbReference type="ARBA" id="ARBA00023125"/>
    </source>
</evidence>
<evidence type="ECO:0000313" key="11">
    <source>
        <dbReference type="EMBL" id="CAH1791511.1"/>
    </source>
</evidence>
<dbReference type="InterPro" id="IPR000210">
    <property type="entry name" value="BTB/POZ_dom"/>
</dbReference>
<keyword evidence="3" id="KW-0677">Repeat</keyword>
<evidence type="ECO:0000256" key="9">
    <source>
        <dbReference type="ARBA" id="ARBA00023242"/>
    </source>
</evidence>
<keyword evidence="6" id="KW-0805">Transcription regulation</keyword>
<dbReference type="Pfam" id="PF13912">
    <property type="entry name" value="zf-C2H2_6"/>
    <property type="match status" value="2"/>
</dbReference>
<dbReference type="GO" id="GO:0000981">
    <property type="term" value="F:DNA-binding transcription factor activity, RNA polymerase II-specific"/>
    <property type="evidence" value="ECO:0007669"/>
    <property type="project" value="TreeGrafter"/>
</dbReference>
<evidence type="ECO:0000256" key="5">
    <source>
        <dbReference type="ARBA" id="ARBA00022833"/>
    </source>
</evidence>
<dbReference type="PROSITE" id="PS00028">
    <property type="entry name" value="ZINC_FINGER_C2H2_1"/>
    <property type="match status" value="7"/>
</dbReference>
<evidence type="ECO:0000256" key="10">
    <source>
        <dbReference type="SAM" id="MobiDB-lite"/>
    </source>
</evidence>
<dbReference type="CDD" id="cd18186">
    <property type="entry name" value="BTB_POZ_ZBTB_KLHL-like"/>
    <property type="match status" value="1"/>
</dbReference>
<dbReference type="SUPFAM" id="SSF57667">
    <property type="entry name" value="beta-beta-alpha zinc fingers"/>
    <property type="match status" value="4"/>
</dbReference>
<feature type="region of interest" description="Disordered" evidence="10">
    <location>
        <begin position="168"/>
        <end position="211"/>
    </location>
</feature>
<dbReference type="OrthoDB" id="6077919at2759"/>
<organism evidence="11 12">
    <name type="scientific">Owenia fusiformis</name>
    <name type="common">Polychaete worm</name>
    <dbReference type="NCBI Taxonomy" id="6347"/>
    <lineage>
        <taxon>Eukaryota</taxon>
        <taxon>Metazoa</taxon>
        <taxon>Spiralia</taxon>
        <taxon>Lophotrochozoa</taxon>
        <taxon>Annelida</taxon>
        <taxon>Polychaeta</taxon>
        <taxon>Sedentaria</taxon>
        <taxon>Canalipalpata</taxon>
        <taxon>Sabellida</taxon>
        <taxon>Oweniida</taxon>
        <taxon>Oweniidae</taxon>
        <taxon>Owenia</taxon>
    </lineage>
</organism>
<protein>
    <submittedName>
        <fullName evidence="11">Uncharacterized protein</fullName>
    </submittedName>
</protein>
<evidence type="ECO:0000256" key="4">
    <source>
        <dbReference type="ARBA" id="ARBA00022771"/>
    </source>
</evidence>
<dbReference type="PROSITE" id="PS50097">
    <property type="entry name" value="BTB"/>
    <property type="match status" value="1"/>
</dbReference>
<dbReference type="FunFam" id="3.30.160.60:FF:001498">
    <property type="entry name" value="Zinc finger protein 404"/>
    <property type="match status" value="1"/>
</dbReference>